<name>A0ABX0QKR6_9BACT</name>
<dbReference type="Proteomes" id="UP000606008">
    <property type="component" value="Unassembled WGS sequence"/>
</dbReference>
<dbReference type="EMBL" id="WAEL01000005">
    <property type="protein sequence ID" value="NID11443.1"/>
    <property type="molecule type" value="Genomic_DNA"/>
</dbReference>
<accession>A0ABX0QKR6</accession>
<organism evidence="1 2">
    <name type="scientific">Fibrivirga algicola</name>
    <dbReference type="NCBI Taxonomy" id="2950420"/>
    <lineage>
        <taxon>Bacteria</taxon>
        <taxon>Pseudomonadati</taxon>
        <taxon>Bacteroidota</taxon>
        <taxon>Cytophagia</taxon>
        <taxon>Cytophagales</taxon>
        <taxon>Spirosomataceae</taxon>
        <taxon>Fibrivirga</taxon>
    </lineage>
</organism>
<keyword evidence="2" id="KW-1185">Reference proteome</keyword>
<protein>
    <submittedName>
        <fullName evidence="1">Uncharacterized protein</fullName>
    </submittedName>
</protein>
<proteinExistence type="predicted"/>
<comment type="caution">
    <text evidence="1">The sequence shown here is derived from an EMBL/GenBank/DDBJ whole genome shotgun (WGS) entry which is preliminary data.</text>
</comment>
<gene>
    <name evidence="1" type="ORF">F7231_14810</name>
</gene>
<evidence type="ECO:0000313" key="1">
    <source>
        <dbReference type="EMBL" id="NID11443.1"/>
    </source>
</evidence>
<dbReference type="RefSeq" id="WP_166692461.1">
    <property type="nucleotide sequence ID" value="NZ_WAEL01000005.1"/>
</dbReference>
<sequence>MTNEQPSLVTDKLIAELLNTLSDIHAKVHVTLEVQTAIIAKLNGTDPDEEREVIMTDVGELKNYFLSTLRHALAVPPPPAAPLHKQ</sequence>
<reference evidence="1" key="1">
    <citation type="submission" date="2024-05" db="EMBL/GenBank/DDBJ databases">
        <authorList>
            <person name="Jung D.-H."/>
        </authorList>
    </citation>
    <scope>NUCLEOTIDE SEQUENCE</scope>
    <source>
        <strain evidence="1">JA-25</strain>
    </source>
</reference>
<evidence type="ECO:0000313" key="2">
    <source>
        <dbReference type="Proteomes" id="UP000606008"/>
    </source>
</evidence>